<reference evidence="2 3" key="1">
    <citation type="submission" date="2019-04" db="EMBL/GenBank/DDBJ databases">
        <title>Friends and foes A comparative genomics study of 23 Aspergillus species from section Flavi.</title>
        <authorList>
            <consortium name="DOE Joint Genome Institute"/>
            <person name="Kjaerbolling I."/>
            <person name="Vesth T."/>
            <person name="Frisvad J.C."/>
            <person name="Nybo J.L."/>
            <person name="Theobald S."/>
            <person name="Kildgaard S."/>
            <person name="Isbrandt T."/>
            <person name="Kuo A."/>
            <person name="Sato A."/>
            <person name="Lyhne E.K."/>
            <person name="Kogle M.E."/>
            <person name="Wiebenga A."/>
            <person name="Kun R.S."/>
            <person name="Lubbers R.J."/>
            <person name="Makela M.R."/>
            <person name="Barry K."/>
            <person name="Chovatia M."/>
            <person name="Clum A."/>
            <person name="Daum C."/>
            <person name="Haridas S."/>
            <person name="He G."/>
            <person name="LaButti K."/>
            <person name="Lipzen A."/>
            <person name="Mondo S."/>
            <person name="Riley R."/>
            <person name="Salamov A."/>
            <person name="Simmons B.A."/>
            <person name="Magnuson J.K."/>
            <person name="Henrissat B."/>
            <person name="Mortensen U.H."/>
            <person name="Larsen T.O."/>
            <person name="Devries R.P."/>
            <person name="Grigoriev I.V."/>
            <person name="Machida M."/>
            <person name="Baker S.E."/>
            <person name="Andersen M.R."/>
        </authorList>
    </citation>
    <scope>NUCLEOTIDE SEQUENCE [LARGE SCALE GENOMIC DNA]</scope>
    <source>
        <strain evidence="2 3">CBS 151.66</strain>
    </source>
</reference>
<protein>
    <submittedName>
        <fullName evidence="2">Uncharacterized protein</fullName>
    </submittedName>
</protein>
<proteinExistence type="predicted"/>
<feature type="compositionally biased region" description="Basic and acidic residues" evidence="1">
    <location>
        <begin position="119"/>
        <end position="128"/>
    </location>
</feature>
<gene>
    <name evidence="2" type="ORF">BDV29DRAFT_154184</name>
</gene>
<evidence type="ECO:0000256" key="1">
    <source>
        <dbReference type="SAM" id="MobiDB-lite"/>
    </source>
</evidence>
<evidence type="ECO:0000313" key="2">
    <source>
        <dbReference type="EMBL" id="KAB8076933.1"/>
    </source>
</evidence>
<name>A0A5N5X858_9EURO</name>
<dbReference type="Proteomes" id="UP000326565">
    <property type="component" value="Unassembled WGS sequence"/>
</dbReference>
<keyword evidence="3" id="KW-1185">Reference proteome</keyword>
<feature type="compositionally biased region" description="Basic and acidic residues" evidence="1">
    <location>
        <begin position="225"/>
        <end position="237"/>
    </location>
</feature>
<organism evidence="2 3">
    <name type="scientific">Aspergillus leporis</name>
    <dbReference type="NCBI Taxonomy" id="41062"/>
    <lineage>
        <taxon>Eukaryota</taxon>
        <taxon>Fungi</taxon>
        <taxon>Dikarya</taxon>
        <taxon>Ascomycota</taxon>
        <taxon>Pezizomycotina</taxon>
        <taxon>Eurotiomycetes</taxon>
        <taxon>Eurotiomycetidae</taxon>
        <taxon>Eurotiales</taxon>
        <taxon>Aspergillaceae</taxon>
        <taxon>Aspergillus</taxon>
        <taxon>Aspergillus subgen. Circumdati</taxon>
    </lineage>
</organism>
<feature type="region of interest" description="Disordered" evidence="1">
    <location>
        <begin position="258"/>
        <end position="299"/>
    </location>
</feature>
<sequence length="404" mass="44111">MCSNHVEHIIERTLKDLLFLSRLLLLAFNSIRILPTICWHITVTLGEITFYINLLPVLALLDIIEYAIDVSLWLRVALRWIIIPHCGVNGEIIQPNPANNGAGLLGNGPRSDDSSDDNPGERESERGNAHNVGPGNGVSQAIGNSPAYEADTQERESQQEAAQQGSEQQGDAQEEPQEGDTQEIEPQEIEPQEIEPQEIEPQDPKERESQVGVSRKRLSEVGTGIEKRLQREPKGMHSPENLVQCSIFTGNGGILRRISSGGSATERHSFAVSSGTTPPEEARQEALAESITGQEQEGQGLSALDQLRMIHKDNMGTYLPGNESASMNLEDSKLPDAYTQSDTQSGAKLDTKPDTTPDAQPDAMLQTMLNTMPDNQPDAMVQTMLDNVLDTLPDTVPDTKPGAK</sequence>
<feature type="region of interest" description="Disordered" evidence="1">
    <location>
        <begin position="100"/>
        <end position="241"/>
    </location>
</feature>
<dbReference type="EMBL" id="ML732174">
    <property type="protein sequence ID" value="KAB8076933.1"/>
    <property type="molecule type" value="Genomic_DNA"/>
</dbReference>
<dbReference type="AlphaFoldDB" id="A0A5N5X858"/>
<accession>A0A5N5X858</accession>
<evidence type="ECO:0000313" key="3">
    <source>
        <dbReference type="Proteomes" id="UP000326565"/>
    </source>
</evidence>
<feature type="compositionally biased region" description="Acidic residues" evidence="1">
    <location>
        <begin position="172"/>
        <end position="201"/>
    </location>
</feature>
<feature type="compositionally biased region" description="Low complexity" evidence="1">
    <location>
        <begin position="159"/>
        <end position="171"/>
    </location>
</feature>
<feature type="region of interest" description="Disordered" evidence="1">
    <location>
        <begin position="318"/>
        <end position="361"/>
    </location>
</feature>